<feature type="domain" description="Thioredoxin" evidence="6">
    <location>
        <begin position="1"/>
        <end position="111"/>
    </location>
</feature>
<feature type="region of interest" description="Disordered" evidence="5">
    <location>
        <begin position="277"/>
        <end position="296"/>
    </location>
</feature>
<feature type="compositionally biased region" description="Low complexity" evidence="5">
    <location>
        <begin position="282"/>
        <end position="293"/>
    </location>
</feature>
<keyword evidence="4" id="KW-0676">Redox-active center</keyword>
<dbReference type="GO" id="GO:0005829">
    <property type="term" value="C:cytosol"/>
    <property type="evidence" value="ECO:0007669"/>
    <property type="project" value="TreeGrafter"/>
</dbReference>
<dbReference type="Gene3D" id="1.25.40.10">
    <property type="entry name" value="Tetratricopeptide repeat domain"/>
    <property type="match status" value="2"/>
</dbReference>
<dbReference type="PROSITE" id="PS00194">
    <property type="entry name" value="THIOREDOXIN_1"/>
    <property type="match status" value="1"/>
</dbReference>
<dbReference type="AlphaFoldDB" id="A0A2U8FML3"/>
<dbReference type="Pfam" id="PF14561">
    <property type="entry name" value="TPR_20"/>
    <property type="match status" value="1"/>
</dbReference>
<accession>A0A2U8FML3</accession>
<dbReference type="InterPro" id="IPR036249">
    <property type="entry name" value="Thioredoxin-like_sf"/>
</dbReference>
<dbReference type="GO" id="GO:0006950">
    <property type="term" value="P:response to stress"/>
    <property type="evidence" value="ECO:0007669"/>
    <property type="project" value="UniProtKB-ARBA"/>
</dbReference>
<dbReference type="InterPro" id="IPR011990">
    <property type="entry name" value="TPR-like_helical_dom_sf"/>
</dbReference>
<evidence type="ECO:0000256" key="4">
    <source>
        <dbReference type="ARBA" id="ARBA00023284"/>
    </source>
</evidence>
<dbReference type="Pfam" id="PF00085">
    <property type="entry name" value="Thioredoxin"/>
    <property type="match status" value="1"/>
</dbReference>
<dbReference type="EMBL" id="CP029210">
    <property type="protein sequence ID" value="AWI52255.1"/>
    <property type="molecule type" value="Genomic_DNA"/>
</dbReference>
<evidence type="ECO:0000313" key="7">
    <source>
        <dbReference type="EMBL" id="AWI52255.1"/>
    </source>
</evidence>
<dbReference type="PROSITE" id="PS51352">
    <property type="entry name" value="THIOREDOXIN_2"/>
    <property type="match status" value="1"/>
</dbReference>
<evidence type="ECO:0000259" key="6">
    <source>
        <dbReference type="PROSITE" id="PS51352"/>
    </source>
</evidence>
<sequence>MIDITIENFESDLIATSLRVPVLLDIWAEWCGPCKALGPVLEKLEQEYAGRFVLAKVNADEQPEIAGQLSQMFGVRSIPFCVMFVGGQPVDGFVGALPPEQIRSFLDKHVPSEGAVESAEETAEAEQLLADGAEDSAETLLRDALDKDPANDEARFDLIKLLLGEGRVDEARGAFEPIAARATGPVPEARVLAFSRCVEAAQAARAGRSPAELDAAIAANKRDFAARFELAQIFWAAGQPEQAMDELLEIIMRDKAWNDELARKTYVAILEVMSKPAPKPTPARATPPGAPGADKPKLEIAGKVEVLAADPVIDAYRRKLSMALF</sequence>
<dbReference type="PANTHER" id="PTHR45663:SF11">
    <property type="entry name" value="GEO12009P1"/>
    <property type="match status" value="1"/>
</dbReference>
<protein>
    <submittedName>
        <fullName evidence="7">Co-chaperone YbbN</fullName>
    </submittedName>
</protein>
<dbReference type="Pfam" id="PF14559">
    <property type="entry name" value="TPR_19"/>
    <property type="match status" value="1"/>
</dbReference>
<dbReference type="SUPFAM" id="SSF48452">
    <property type="entry name" value="TPR-like"/>
    <property type="match status" value="1"/>
</dbReference>
<dbReference type="GO" id="GO:0045454">
    <property type="term" value="P:cell redox homeostasis"/>
    <property type="evidence" value="ECO:0007669"/>
    <property type="project" value="TreeGrafter"/>
</dbReference>
<proteinExistence type="predicted"/>
<dbReference type="Proteomes" id="UP000244892">
    <property type="component" value="Chromosome"/>
</dbReference>
<evidence type="ECO:0000256" key="2">
    <source>
        <dbReference type="ARBA" id="ARBA00022982"/>
    </source>
</evidence>
<dbReference type="CDD" id="cd02956">
    <property type="entry name" value="ybbN"/>
    <property type="match status" value="1"/>
</dbReference>
<evidence type="ECO:0000256" key="3">
    <source>
        <dbReference type="ARBA" id="ARBA00023157"/>
    </source>
</evidence>
<reference evidence="7 8" key="1">
    <citation type="submission" date="2018-05" db="EMBL/GenBank/DDBJ databases">
        <title>complete genome sequence of Aquabacterium olei NBRC 110486.</title>
        <authorList>
            <person name="Tang B."/>
            <person name="Chang J."/>
            <person name="Zhang L."/>
            <person name="Yang H."/>
        </authorList>
    </citation>
    <scope>NUCLEOTIDE SEQUENCE [LARGE SCALE GENOMIC DNA]</scope>
    <source>
        <strain evidence="7 8">NBRC 110486</strain>
    </source>
</reference>
<organism evidence="7 8">
    <name type="scientific">Aquabacterium olei</name>
    <dbReference type="NCBI Taxonomy" id="1296669"/>
    <lineage>
        <taxon>Bacteria</taxon>
        <taxon>Pseudomonadati</taxon>
        <taxon>Pseudomonadota</taxon>
        <taxon>Betaproteobacteria</taxon>
        <taxon>Burkholderiales</taxon>
        <taxon>Aquabacterium</taxon>
    </lineage>
</organism>
<dbReference type="SUPFAM" id="SSF52833">
    <property type="entry name" value="Thioredoxin-like"/>
    <property type="match status" value="1"/>
</dbReference>
<dbReference type="GO" id="GO:0015035">
    <property type="term" value="F:protein-disulfide reductase activity"/>
    <property type="evidence" value="ECO:0007669"/>
    <property type="project" value="TreeGrafter"/>
</dbReference>
<gene>
    <name evidence="7" type="ORF">DEH84_01485</name>
</gene>
<dbReference type="InterPro" id="IPR013766">
    <property type="entry name" value="Thioredoxin_domain"/>
</dbReference>
<evidence type="ECO:0000313" key="8">
    <source>
        <dbReference type="Proteomes" id="UP000244892"/>
    </source>
</evidence>
<evidence type="ECO:0000256" key="1">
    <source>
        <dbReference type="ARBA" id="ARBA00022448"/>
    </source>
</evidence>
<dbReference type="KEGG" id="aon:DEH84_01485"/>
<dbReference type="OrthoDB" id="9790390at2"/>
<evidence type="ECO:0000256" key="5">
    <source>
        <dbReference type="SAM" id="MobiDB-lite"/>
    </source>
</evidence>
<keyword evidence="1" id="KW-0813">Transport</keyword>
<dbReference type="Gene3D" id="3.40.30.10">
    <property type="entry name" value="Glutaredoxin"/>
    <property type="match status" value="1"/>
</dbReference>
<name>A0A2U8FML3_9BURK</name>
<keyword evidence="2" id="KW-0249">Electron transport</keyword>
<keyword evidence="8" id="KW-1185">Reference proteome</keyword>
<keyword evidence="3" id="KW-1015">Disulfide bond</keyword>
<dbReference type="RefSeq" id="WP_109034090.1">
    <property type="nucleotide sequence ID" value="NZ_CP029210.1"/>
</dbReference>
<dbReference type="PANTHER" id="PTHR45663">
    <property type="entry name" value="GEO12009P1"/>
    <property type="match status" value="1"/>
</dbReference>
<dbReference type="InterPro" id="IPR017937">
    <property type="entry name" value="Thioredoxin_CS"/>
</dbReference>